<dbReference type="Proteomes" id="UP000662770">
    <property type="component" value="Chromosome"/>
</dbReference>
<dbReference type="RefSeq" id="WP_207353236.1">
    <property type="nucleotide sequence ID" value="NZ_CP071503.1"/>
</dbReference>
<name>A0ABX7QLY6_9GAMM</name>
<dbReference type="EMBL" id="CP071503">
    <property type="protein sequence ID" value="QSX31991.1"/>
    <property type="molecule type" value="Genomic_DNA"/>
</dbReference>
<gene>
    <name evidence="2" type="ORF">JYB87_09305</name>
</gene>
<evidence type="ECO:0000313" key="2">
    <source>
        <dbReference type="EMBL" id="QSX31991.1"/>
    </source>
</evidence>
<accession>A0ABX7QLY6</accession>
<keyword evidence="1" id="KW-0812">Transmembrane</keyword>
<sequence length="180" mass="20595">MASRGSLGKAGELIMSDEGCIKYDRHFPLWLRIFLFPWAFLCIPFVFLYVDSASSVNWVEPPVFKVIFATFGFLILPICFSGLILWFVLFGASVSLTLDSKSRVATLQRKSLFRNKIARYPLADLKIFKVELEADYPTYDAAIVTLRMPDGLKVTIGCFFRDEEAKFWVEQIRNCIDAKP</sequence>
<protein>
    <recommendedName>
        <fullName evidence="4">PH domain-containing protein</fullName>
    </recommendedName>
</protein>
<evidence type="ECO:0008006" key="4">
    <source>
        <dbReference type="Google" id="ProtNLM"/>
    </source>
</evidence>
<keyword evidence="3" id="KW-1185">Reference proteome</keyword>
<feature type="transmembrane region" description="Helical" evidence="1">
    <location>
        <begin position="70"/>
        <end position="98"/>
    </location>
</feature>
<evidence type="ECO:0000313" key="3">
    <source>
        <dbReference type="Proteomes" id="UP000662770"/>
    </source>
</evidence>
<reference evidence="2 3" key="1">
    <citation type="submission" date="2021-03" db="EMBL/GenBank/DDBJ databases">
        <title>Novel species identification of genus Shewanella.</title>
        <authorList>
            <person name="Liu G."/>
            <person name="Zhang Q."/>
        </authorList>
    </citation>
    <scope>NUCLEOTIDE SEQUENCE [LARGE SCALE GENOMIC DNA]</scope>
    <source>
        <strain evidence="2 3">FJAT-51800</strain>
    </source>
</reference>
<proteinExistence type="predicted"/>
<evidence type="ECO:0000256" key="1">
    <source>
        <dbReference type="SAM" id="Phobius"/>
    </source>
</evidence>
<feature type="transmembrane region" description="Helical" evidence="1">
    <location>
        <begin position="29"/>
        <end position="50"/>
    </location>
</feature>
<keyword evidence="1" id="KW-0472">Membrane</keyword>
<keyword evidence="1" id="KW-1133">Transmembrane helix</keyword>
<organism evidence="2 3">
    <name type="scientific">Shewanella avicenniae</name>
    <dbReference type="NCBI Taxonomy" id="2814294"/>
    <lineage>
        <taxon>Bacteria</taxon>
        <taxon>Pseudomonadati</taxon>
        <taxon>Pseudomonadota</taxon>
        <taxon>Gammaproteobacteria</taxon>
        <taxon>Alteromonadales</taxon>
        <taxon>Shewanellaceae</taxon>
        <taxon>Shewanella</taxon>
    </lineage>
</organism>